<gene>
    <name evidence="6" type="ORF">BOA8489_00216</name>
</gene>
<dbReference type="PANTHER" id="PTHR33337:SF33">
    <property type="entry name" value="CENP-V_GFA DOMAIN-CONTAINING PROTEIN"/>
    <property type="match status" value="1"/>
</dbReference>
<evidence type="ECO:0000256" key="3">
    <source>
        <dbReference type="ARBA" id="ARBA00022833"/>
    </source>
</evidence>
<organism evidence="6 7">
    <name type="scientific">Boseongicola aestuarii</name>
    <dbReference type="NCBI Taxonomy" id="1470561"/>
    <lineage>
        <taxon>Bacteria</taxon>
        <taxon>Pseudomonadati</taxon>
        <taxon>Pseudomonadota</taxon>
        <taxon>Alphaproteobacteria</taxon>
        <taxon>Rhodobacterales</taxon>
        <taxon>Paracoccaceae</taxon>
        <taxon>Boseongicola</taxon>
    </lineage>
</organism>
<accession>A0A238IUZ7</accession>
<keyword evidence="3" id="KW-0862">Zinc</keyword>
<dbReference type="SUPFAM" id="SSF51316">
    <property type="entry name" value="Mss4-like"/>
    <property type="match status" value="1"/>
</dbReference>
<comment type="similarity">
    <text evidence="1">Belongs to the Gfa family.</text>
</comment>
<sequence>MLKGKCGCGAVTYQMKTNPMFVHCCHCSECQRQTGSAYVLNAIIEADRVIFEGPTTENALATPSGKGQIVTRCAACGVAIFSSYMIRLGKLRYVRVGTLDDPDLCRPDVQIFTGSKQAWVPLSDDIPSFDGFYKFDDLWPPAALERLKLALA</sequence>
<dbReference type="InterPro" id="IPR011057">
    <property type="entry name" value="Mss4-like_sf"/>
</dbReference>
<protein>
    <submittedName>
        <fullName evidence="6">Glutathione-dependent formaldehyde-activating enzyme</fullName>
    </submittedName>
</protein>
<evidence type="ECO:0000313" key="7">
    <source>
        <dbReference type="Proteomes" id="UP000201838"/>
    </source>
</evidence>
<dbReference type="OrthoDB" id="9807246at2"/>
<dbReference type="GO" id="GO:0046872">
    <property type="term" value="F:metal ion binding"/>
    <property type="evidence" value="ECO:0007669"/>
    <property type="project" value="UniProtKB-KW"/>
</dbReference>
<reference evidence="7" key="1">
    <citation type="submission" date="2017-05" db="EMBL/GenBank/DDBJ databases">
        <authorList>
            <person name="Rodrigo-Torres L."/>
            <person name="Arahal R. D."/>
            <person name="Lucena T."/>
        </authorList>
    </citation>
    <scope>NUCLEOTIDE SEQUENCE [LARGE SCALE GENOMIC DNA]</scope>
    <source>
        <strain evidence="7">CECT 8489</strain>
    </source>
</reference>
<dbReference type="AlphaFoldDB" id="A0A238IUZ7"/>
<dbReference type="Pfam" id="PF04828">
    <property type="entry name" value="GFA"/>
    <property type="match status" value="1"/>
</dbReference>
<dbReference type="EMBL" id="FXXQ01000001">
    <property type="protein sequence ID" value="SMX22126.1"/>
    <property type="molecule type" value="Genomic_DNA"/>
</dbReference>
<keyword evidence="7" id="KW-1185">Reference proteome</keyword>
<keyword evidence="4" id="KW-0456">Lyase</keyword>
<evidence type="ECO:0000313" key="6">
    <source>
        <dbReference type="EMBL" id="SMX22126.1"/>
    </source>
</evidence>
<dbReference type="InterPro" id="IPR006913">
    <property type="entry name" value="CENP-V/GFA"/>
</dbReference>
<name>A0A238IUZ7_9RHOB</name>
<dbReference type="PANTHER" id="PTHR33337">
    <property type="entry name" value="GFA DOMAIN-CONTAINING PROTEIN"/>
    <property type="match status" value="1"/>
</dbReference>
<dbReference type="Proteomes" id="UP000201838">
    <property type="component" value="Unassembled WGS sequence"/>
</dbReference>
<dbReference type="PROSITE" id="PS51891">
    <property type="entry name" value="CENP_V_GFA"/>
    <property type="match status" value="1"/>
</dbReference>
<proteinExistence type="inferred from homology"/>
<evidence type="ECO:0000259" key="5">
    <source>
        <dbReference type="PROSITE" id="PS51891"/>
    </source>
</evidence>
<dbReference type="GO" id="GO:0016846">
    <property type="term" value="F:carbon-sulfur lyase activity"/>
    <property type="evidence" value="ECO:0007669"/>
    <property type="project" value="InterPro"/>
</dbReference>
<dbReference type="Gene3D" id="3.90.1590.10">
    <property type="entry name" value="glutathione-dependent formaldehyde- activating enzyme (gfa)"/>
    <property type="match status" value="1"/>
</dbReference>
<keyword evidence="2" id="KW-0479">Metal-binding</keyword>
<dbReference type="RefSeq" id="WP_093972123.1">
    <property type="nucleotide sequence ID" value="NZ_FXXQ01000001.1"/>
</dbReference>
<feature type="domain" description="CENP-V/GFA" evidence="5">
    <location>
        <begin position="2"/>
        <end position="113"/>
    </location>
</feature>
<evidence type="ECO:0000256" key="4">
    <source>
        <dbReference type="ARBA" id="ARBA00023239"/>
    </source>
</evidence>
<evidence type="ECO:0000256" key="2">
    <source>
        <dbReference type="ARBA" id="ARBA00022723"/>
    </source>
</evidence>
<evidence type="ECO:0000256" key="1">
    <source>
        <dbReference type="ARBA" id="ARBA00005495"/>
    </source>
</evidence>